<dbReference type="SUPFAM" id="SSF48350">
    <property type="entry name" value="GTPase activation domain, GAP"/>
    <property type="match status" value="2"/>
</dbReference>
<comment type="similarity">
    <text evidence="2">Belongs to the TBP family.</text>
</comment>
<feature type="region of interest" description="Disordered" evidence="6">
    <location>
        <begin position="694"/>
        <end position="726"/>
    </location>
</feature>
<dbReference type="HAMAP" id="MF_00408">
    <property type="entry name" value="TATA_bind_prot_arch"/>
    <property type="match status" value="1"/>
</dbReference>
<reference evidence="8 9" key="1">
    <citation type="journal article" date="2022" name="bioRxiv">
        <title>Genomics of Preaxostyla Flagellates Illuminates Evolutionary Transitions and the Path Towards Mitochondrial Loss.</title>
        <authorList>
            <person name="Novak L.V.F."/>
            <person name="Treitli S.C."/>
            <person name="Pyrih J."/>
            <person name="Halakuc P."/>
            <person name="Pipaliya S.V."/>
            <person name="Vacek V."/>
            <person name="Brzon O."/>
            <person name="Soukal P."/>
            <person name="Eme L."/>
            <person name="Dacks J.B."/>
            <person name="Karnkowska A."/>
            <person name="Elias M."/>
            <person name="Hampl V."/>
        </authorList>
    </citation>
    <scope>NUCLEOTIDE SEQUENCE [LARGE SCALE GENOMIC DNA]</scope>
    <source>
        <strain evidence="8">NAU3</strain>
        <tissue evidence="8">Gut</tissue>
    </source>
</reference>
<evidence type="ECO:0000256" key="6">
    <source>
        <dbReference type="SAM" id="MobiDB-lite"/>
    </source>
</evidence>
<feature type="compositionally biased region" description="Basic residues" evidence="6">
    <location>
        <begin position="893"/>
        <end position="910"/>
    </location>
</feature>
<dbReference type="PRINTS" id="PR00686">
    <property type="entry name" value="TIFACTORIID"/>
</dbReference>
<evidence type="ECO:0000256" key="2">
    <source>
        <dbReference type="ARBA" id="ARBA00005560"/>
    </source>
</evidence>
<dbReference type="InterPro" id="IPR033710">
    <property type="entry name" value="TBP_eukaryotic"/>
</dbReference>
<keyword evidence="5" id="KW-0539">Nucleus</keyword>
<evidence type="ECO:0000256" key="3">
    <source>
        <dbReference type="ARBA" id="ARBA00023125"/>
    </source>
</evidence>
<dbReference type="Gene3D" id="3.30.310.10">
    <property type="entry name" value="TATA-Binding Protein"/>
    <property type="match status" value="2"/>
</dbReference>
<protein>
    <submittedName>
        <fullName evidence="8">TATA-box-binding protein</fullName>
    </submittedName>
</protein>
<dbReference type="Pfam" id="PF00352">
    <property type="entry name" value="TBP"/>
    <property type="match status" value="2"/>
</dbReference>
<keyword evidence="9" id="KW-1185">Reference proteome</keyword>
<feature type="region of interest" description="Disordered" evidence="6">
    <location>
        <begin position="863"/>
        <end position="916"/>
    </location>
</feature>
<evidence type="ECO:0000256" key="1">
    <source>
        <dbReference type="ARBA" id="ARBA00004123"/>
    </source>
</evidence>
<dbReference type="InterPro" id="IPR012295">
    <property type="entry name" value="TBP_dom_sf"/>
</dbReference>
<evidence type="ECO:0000259" key="7">
    <source>
        <dbReference type="PROSITE" id="PS50018"/>
    </source>
</evidence>
<evidence type="ECO:0000256" key="5">
    <source>
        <dbReference type="ARBA" id="ARBA00023242"/>
    </source>
</evidence>
<dbReference type="Proteomes" id="UP001281761">
    <property type="component" value="Unassembled WGS sequence"/>
</dbReference>
<evidence type="ECO:0000256" key="4">
    <source>
        <dbReference type="ARBA" id="ARBA00023163"/>
    </source>
</evidence>
<comment type="caution">
    <text evidence="8">The sequence shown here is derived from an EMBL/GenBank/DDBJ whole genome shotgun (WGS) entry which is preliminary data.</text>
</comment>
<dbReference type="EMBL" id="JARBJD010000108">
    <property type="protein sequence ID" value="KAK2952130.1"/>
    <property type="molecule type" value="Genomic_DNA"/>
</dbReference>
<feature type="compositionally biased region" description="Pro residues" evidence="6">
    <location>
        <begin position="706"/>
        <end position="725"/>
    </location>
</feature>
<proteinExistence type="inferred from homology"/>
<keyword evidence="3" id="KW-0238">DNA-binding</keyword>
<dbReference type="CDD" id="cd04516">
    <property type="entry name" value="TBP_eukaryotes"/>
    <property type="match status" value="1"/>
</dbReference>
<sequence length="1679" mass="190550">MSKFRIRELIRSARDLALNSQPDFGNQLQLNEVETLVFTKQRQILQIEELCFDVYQKIVTTKPVQDETIIAKIEANRKQLFTMVNPLGQWEQKYSTLLFLVRSYPQLLLKMGREIPHEQLESFIQNHIFPLFKHESSLIERELLIRLINTAIFDEMSVSRDARYFLRANTFASKLLTAYSKTDECVQYLHDVVGPVINAILASSTLDLEMDPLNVARALRLPNSLEVEDAICQKEVSVIILLHKADLQQAVSILLDQINTFTTKIPYGLRQICAAMLQSSPCSTMTVDERHSLVSSIFFLRFVSASIFTPEAYSVLDPKMIDWFRSQPTSTNPFTYLDVCPQFPLPGKLSPPVVAASINNRSRRNLTLIAKIIQTAVNFCSFEEKEKYLKPLSYPFVLDTRHIILHRFCDELCNVDTAYEYVPAEFPLSTYPQYSNPSSPTCPSVPPGIHITIPTANLIMFHRLLTFQQGSFPSKSPAELVLQSLGMKVPEESDFPVNSVQFFVEYSIQEERLRSPTLHPLSLHQLHVRHPIHDFLHAIQHRSFATKASEGTINPIATIPQISALDECLQVIQTAQFEQMELLDWDGQSRKNSGLRAIKFPITPAQMDYLESSLSPLFIYSDQCTCGIKPCADPHLFSIPSTSYSTALPHSYSPSVPITKPSEIHCSLRKKMERIFLRSFPQLQFPFTRTESRRSLTALPKRHRTPTPPPMFHEQPPPFPSPPALPSESNYQLKLPSVQHFSALPLRSTDLKGLFLPKPVLDTSLYIEEPPVPMTESCFTRRPALFSQEWSEAFARKEQISQNGKESLTFSLRMAYELFVKNETSLENVHEAGFIFLTPEEMEQRQLLWNEYEENRKKTFETGKRRQNIRIKQEAKRRQDLIDEEKKEAEKDKKKKKGKIEKPKPKHRFRPIPLGAAIDDDDMTPFEFVNWVSPSEFRRMNIEGGLRKMIEQPIQDDIAIEKKLREQYHDAVKTVQFYEMKASDPTQKEEDDWDILGEEEELEGGLTKRGHIRTPAEILEDAQNLVNDFEVNKKIVCPLNATRGIEITLAKENNELALLEMQFARDISDATSSSFLLGLVMAEYNRIRTQQKQAHQHKFRDDAKRAASVRQRRAQHSFRHPADSRLGYSLEFMTTMQSTFASLPASYQIDTTFRAAPELALINHAPFIASMSRAMASAQSTQRLLQNSVAFHRKNAEHARQTIVSLTSAAVHIRLSIAPVQAQLLKAVQASVVIEKKEANHIQDTLEESMESIAQKASSVGFGSLEEMTDIIGPFMWKMKDMQKMDLLEDRRKATVTSSFTELPYSISPVDAALSDRKSESSRTLARLANAADDDENIFLGSGKKSVVKPKKTGSTESIYSTNYPPCSSPFIAPLSVPTSSFGPGQSPVLSDATNDKAKLIFFRHSGEFVVICFVNPSANDVDHKLVFVTSLSFLISLSLTTETVRIGTITFRTAQFVTFLSKQLFSVRHDESFMLTTPQPQEHEIDLSAHPSGIVPTIQNVIATCFLGTQINLRSVAHNVRNAEYNPRRFPSVVVRLRQPKATLQVFENGKVVCCGAKSEDIAKQSCRRLTKILFKTGVNVTFQKFQIHNMVGNADVKFPIRLEALAAKHVNFSTYEPEMFPGLVYRLANSKITIIMFVSGKIIITGAKSRQDIYTTFEDIYPVLREFSKQSGTAPKM</sequence>
<dbReference type="SMART" id="SM00323">
    <property type="entry name" value="RasGAP"/>
    <property type="match status" value="1"/>
</dbReference>
<feature type="compositionally biased region" description="Basic and acidic residues" evidence="6">
    <location>
        <begin position="871"/>
        <end position="892"/>
    </location>
</feature>
<dbReference type="Pfam" id="PF00616">
    <property type="entry name" value="RasGAP"/>
    <property type="match status" value="1"/>
</dbReference>
<dbReference type="Gene3D" id="1.10.506.10">
    <property type="entry name" value="GTPase Activation - p120gap, domain 1"/>
    <property type="match status" value="1"/>
</dbReference>
<dbReference type="PROSITE" id="PS50018">
    <property type="entry name" value="RAS_GTPASE_ACTIV_2"/>
    <property type="match status" value="1"/>
</dbReference>
<comment type="subcellular location">
    <subcellularLocation>
        <location evidence="1">Nucleus</location>
    </subcellularLocation>
</comment>
<feature type="domain" description="Ras-GAP" evidence="7">
    <location>
        <begin position="140"/>
        <end position="378"/>
    </location>
</feature>
<keyword evidence="4" id="KW-0804">Transcription</keyword>
<evidence type="ECO:0000313" key="8">
    <source>
        <dbReference type="EMBL" id="KAK2952130.1"/>
    </source>
</evidence>
<evidence type="ECO:0000313" key="9">
    <source>
        <dbReference type="Proteomes" id="UP001281761"/>
    </source>
</evidence>
<gene>
    <name evidence="8" type="ORF">BLNAU_12981</name>
</gene>
<dbReference type="InterPro" id="IPR000814">
    <property type="entry name" value="TBP"/>
</dbReference>
<dbReference type="InterPro" id="IPR008936">
    <property type="entry name" value="Rho_GTPase_activation_prot"/>
</dbReference>
<organism evidence="8 9">
    <name type="scientific">Blattamonas nauphoetae</name>
    <dbReference type="NCBI Taxonomy" id="2049346"/>
    <lineage>
        <taxon>Eukaryota</taxon>
        <taxon>Metamonada</taxon>
        <taxon>Preaxostyla</taxon>
        <taxon>Oxymonadida</taxon>
        <taxon>Blattamonas</taxon>
    </lineage>
</organism>
<dbReference type="SUPFAM" id="SSF55945">
    <property type="entry name" value="TATA-box binding protein-like"/>
    <property type="match status" value="2"/>
</dbReference>
<dbReference type="InterPro" id="IPR001936">
    <property type="entry name" value="RasGAP_dom"/>
</dbReference>
<accession>A0ABQ9XKX7</accession>
<name>A0ABQ9XKX7_9EUKA</name>
<dbReference type="PANTHER" id="PTHR10126">
    <property type="entry name" value="TATA-BOX BINDING PROTEIN"/>
    <property type="match status" value="1"/>
</dbReference>